<dbReference type="InterPro" id="IPR032185">
    <property type="entry name" value="DUF5017"/>
</dbReference>
<accession>A0A5M9H6N6</accession>
<name>A0A5M9H6N6_9SPHI</name>
<proteinExistence type="predicted"/>
<keyword evidence="3" id="KW-1185">Reference proteome</keyword>
<dbReference type="AlphaFoldDB" id="A0A5M9H6N6"/>
<dbReference type="OrthoDB" id="1082472at2"/>
<dbReference type="Proteomes" id="UP000322918">
    <property type="component" value="Unassembled WGS sequence"/>
</dbReference>
<dbReference type="EMBL" id="VWNE01000023">
    <property type="protein sequence ID" value="KAA8481531.1"/>
    <property type="molecule type" value="Genomic_DNA"/>
</dbReference>
<evidence type="ECO:0000259" key="1">
    <source>
        <dbReference type="Pfam" id="PF16409"/>
    </source>
</evidence>
<evidence type="ECO:0000313" key="2">
    <source>
        <dbReference type="EMBL" id="KAA8481531.1"/>
    </source>
</evidence>
<protein>
    <submittedName>
        <fullName evidence="2">DUF5017 domain-containing protein</fullName>
    </submittedName>
</protein>
<comment type="caution">
    <text evidence="2">The sequence shown here is derived from an EMBL/GenBank/DDBJ whole genome shotgun (WGS) entry which is preliminary data.</text>
</comment>
<dbReference type="PROSITE" id="PS51257">
    <property type="entry name" value="PROKAR_LIPOPROTEIN"/>
    <property type="match status" value="1"/>
</dbReference>
<sequence>MVGIPQKFYRMHKIFLYIFCVFIAAGCSKEKVVVPDFEISTESGTYKVGDTITFNFSGKPDNITFYSGEPGHNFDYRSRTVADNDLQIEFKTLVQYAVIYDNLKLLVSTDFNGIYSADNLKLATWTDISDRATFSAGQDNVSSGVISLKPYVRDNSLLYVAFHYTDYKKSQGQNRWIIRTFTADKISPEGVVSNLATMATGGWKGISLLNSTQVWTISSTQLLMYGGTAANEDNDDWVISKGFDFQSVEPDLGIALKNVSTRLDSYQHVYTEPGTYKVVFEASSVRYNGEKRVVKELSLQIMP</sequence>
<feature type="domain" description="DUF5017" evidence="1">
    <location>
        <begin position="27"/>
        <end position="203"/>
    </location>
</feature>
<organism evidence="2 3">
    <name type="scientific">Arcticibacter tournemirensis</name>
    <dbReference type="NCBI Taxonomy" id="699437"/>
    <lineage>
        <taxon>Bacteria</taxon>
        <taxon>Pseudomonadati</taxon>
        <taxon>Bacteroidota</taxon>
        <taxon>Sphingobacteriia</taxon>
        <taxon>Sphingobacteriales</taxon>
        <taxon>Sphingobacteriaceae</taxon>
        <taxon>Arcticibacter</taxon>
    </lineage>
</organism>
<gene>
    <name evidence="2" type="ORF">F1649_14495</name>
</gene>
<evidence type="ECO:0000313" key="3">
    <source>
        <dbReference type="Proteomes" id="UP000322918"/>
    </source>
</evidence>
<reference evidence="2 3" key="1">
    <citation type="submission" date="2019-09" db="EMBL/GenBank/DDBJ databases">
        <title>Pararcticibacter amylolyticus gen. nov., sp. nov., isolated from a rottenly hemp rope, and reclassification of Pedobacter tournemirensis as Pararcticibacter tournemirensis comb. nov.</title>
        <authorList>
            <person name="Cai Y."/>
        </authorList>
    </citation>
    <scope>NUCLEOTIDE SEQUENCE [LARGE SCALE GENOMIC DNA]</scope>
    <source>
        <strain evidence="2 3">TF5-37.2-LB10</strain>
    </source>
</reference>
<dbReference type="Pfam" id="PF16409">
    <property type="entry name" value="DUF5017"/>
    <property type="match status" value="1"/>
</dbReference>